<protein>
    <submittedName>
        <fullName evidence="1">Uncharacterized protein</fullName>
    </submittedName>
</protein>
<sequence length="124" mass="14322">MSLTDPHLRDALKVQVHITGASHLQDTFTATLHYLLAYRLQNHDFDMAVPDIAQSNDALLIQVNPGMTPMCTFVPRQLNREQMTSIFPESWITKYEMLHQATKPIQSNDPFFIRKQIARLRQDS</sequence>
<accession>A0AAW2CLB7</accession>
<dbReference type="InterPro" id="IPR053098">
    <property type="entry name" value="Petuviruses_polyprotein"/>
</dbReference>
<keyword evidence="2" id="KW-1185">Reference proteome</keyword>
<dbReference type="Proteomes" id="UP001459277">
    <property type="component" value="Unassembled WGS sequence"/>
</dbReference>
<gene>
    <name evidence="1" type="ORF">SO802_018623</name>
</gene>
<dbReference type="PANTHER" id="PTHR48435:SF1">
    <property type="entry name" value="POLYPROTEIN"/>
    <property type="match status" value="1"/>
</dbReference>
<proteinExistence type="predicted"/>
<comment type="caution">
    <text evidence="1">The sequence shown here is derived from an EMBL/GenBank/DDBJ whole genome shotgun (WGS) entry which is preliminary data.</text>
</comment>
<dbReference type="EMBL" id="JAZDWU010000006">
    <property type="protein sequence ID" value="KAK9999020.1"/>
    <property type="molecule type" value="Genomic_DNA"/>
</dbReference>
<name>A0AAW2CLB7_9ROSI</name>
<evidence type="ECO:0000313" key="2">
    <source>
        <dbReference type="Proteomes" id="UP001459277"/>
    </source>
</evidence>
<reference evidence="1 2" key="1">
    <citation type="submission" date="2024-01" db="EMBL/GenBank/DDBJ databases">
        <title>A telomere-to-telomere, gap-free genome of sweet tea (Lithocarpus litseifolius).</title>
        <authorList>
            <person name="Zhou J."/>
        </authorList>
    </citation>
    <scope>NUCLEOTIDE SEQUENCE [LARGE SCALE GENOMIC DNA]</scope>
    <source>
        <strain evidence="1">Zhou-2022a</strain>
        <tissue evidence="1">Leaf</tissue>
    </source>
</reference>
<organism evidence="1 2">
    <name type="scientific">Lithocarpus litseifolius</name>
    <dbReference type="NCBI Taxonomy" id="425828"/>
    <lineage>
        <taxon>Eukaryota</taxon>
        <taxon>Viridiplantae</taxon>
        <taxon>Streptophyta</taxon>
        <taxon>Embryophyta</taxon>
        <taxon>Tracheophyta</taxon>
        <taxon>Spermatophyta</taxon>
        <taxon>Magnoliopsida</taxon>
        <taxon>eudicotyledons</taxon>
        <taxon>Gunneridae</taxon>
        <taxon>Pentapetalae</taxon>
        <taxon>rosids</taxon>
        <taxon>fabids</taxon>
        <taxon>Fagales</taxon>
        <taxon>Fagaceae</taxon>
        <taxon>Lithocarpus</taxon>
    </lineage>
</organism>
<dbReference type="AlphaFoldDB" id="A0AAW2CLB7"/>
<evidence type="ECO:0000313" key="1">
    <source>
        <dbReference type="EMBL" id="KAK9999020.1"/>
    </source>
</evidence>
<dbReference type="PANTHER" id="PTHR48435">
    <property type="entry name" value="POLYPROTEIN"/>
    <property type="match status" value="1"/>
</dbReference>